<dbReference type="AlphaFoldDB" id="A0A9D2ACA2"/>
<feature type="binding site" evidence="1">
    <location>
        <position position="178"/>
    </location>
    <ligand>
        <name>a divalent metal cation</name>
        <dbReference type="ChEBI" id="CHEBI:60240"/>
        <label>1</label>
    </ligand>
</feature>
<evidence type="ECO:0000313" key="2">
    <source>
        <dbReference type="EMBL" id="HIX03640.1"/>
    </source>
</evidence>
<dbReference type="Gene3D" id="3.20.20.140">
    <property type="entry name" value="Metal-dependent hydrolases"/>
    <property type="match status" value="1"/>
</dbReference>
<sequence>MGNWINIHTHRPGKGINILDSCLGETLPCREGKIFHSAGIHPCFIDARSRERLEELEQAAAVGKIVALGEAGLDRNAPASLPVQQALFEAQLQMACRYDLPLVIHVVRAVPELVASCKKCPSFGKGIIHGFNNRREILYDLLRHGFYVSVGAKVLDARSHASVLLPEIPAERLFLETDNAAIPIEEIYQAAALRKQVAVSELQCLIEANFRKLFTRCG</sequence>
<reference evidence="2" key="1">
    <citation type="journal article" date="2021" name="PeerJ">
        <title>Extensive microbial diversity within the chicken gut microbiome revealed by metagenomics and culture.</title>
        <authorList>
            <person name="Gilroy R."/>
            <person name="Ravi A."/>
            <person name="Getino M."/>
            <person name="Pursley I."/>
            <person name="Horton D.L."/>
            <person name="Alikhan N.F."/>
            <person name="Baker D."/>
            <person name="Gharbi K."/>
            <person name="Hall N."/>
            <person name="Watson M."/>
            <person name="Adriaenssens E.M."/>
            <person name="Foster-Nyarko E."/>
            <person name="Jarju S."/>
            <person name="Secka A."/>
            <person name="Antonio M."/>
            <person name="Oren A."/>
            <person name="Chaudhuri R.R."/>
            <person name="La Ragione R."/>
            <person name="Hildebrand F."/>
            <person name="Pallen M.J."/>
        </authorList>
    </citation>
    <scope>NUCLEOTIDE SEQUENCE</scope>
    <source>
        <strain evidence="2">23274</strain>
    </source>
</reference>
<feature type="binding site" evidence="1">
    <location>
        <position position="105"/>
    </location>
    <ligand>
        <name>a divalent metal cation</name>
        <dbReference type="ChEBI" id="CHEBI:60240"/>
        <label>2</label>
    </ligand>
</feature>
<evidence type="ECO:0000256" key="1">
    <source>
        <dbReference type="PIRSR" id="PIRSR005902-1"/>
    </source>
</evidence>
<protein>
    <submittedName>
        <fullName evidence="2">TatD family hydrolase</fullName>
    </submittedName>
</protein>
<dbReference type="EMBL" id="DXFT01000114">
    <property type="protein sequence ID" value="HIX03640.1"/>
    <property type="molecule type" value="Genomic_DNA"/>
</dbReference>
<feature type="binding site" evidence="1">
    <location>
        <position position="70"/>
    </location>
    <ligand>
        <name>a divalent metal cation</name>
        <dbReference type="ChEBI" id="CHEBI:60240"/>
        <label>1</label>
    </ligand>
</feature>
<dbReference type="PANTHER" id="PTHR46124:SF3">
    <property type="entry name" value="HYDROLASE"/>
    <property type="match status" value="1"/>
</dbReference>
<dbReference type="PANTHER" id="PTHR46124">
    <property type="entry name" value="D-AMINOACYL-TRNA DEACYLASE"/>
    <property type="match status" value="1"/>
</dbReference>
<reference evidence="2" key="2">
    <citation type="submission" date="2021-04" db="EMBL/GenBank/DDBJ databases">
        <authorList>
            <person name="Gilroy R."/>
        </authorList>
    </citation>
    <scope>NUCLEOTIDE SEQUENCE</scope>
    <source>
        <strain evidence="2">23274</strain>
    </source>
</reference>
<dbReference type="InterPro" id="IPR001130">
    <property type="entry name" value="TatD-like"/>
</dbReference>
<dbReference type="GO" id="GO:0016788">
    <property type="term" value="F:hydrolase activity, acting on ester bonds"/>
    <property type="evidence" value="ECO:0007669"/>
    <property type="project" value="InterPro"/>
</dbReference>
<accession>A0A9D2ACA2</accession>
<dbReference type="PIRSF" id="PIRSF005902">
    <property type="entry name" value="DNase_TatD"/>
    <property type="match status" value="1"/>
</dbReference>
<keyword evidence="2" id="KW-0378">Hydrolase</keyword>
<dbReference type="GO" id="GO:0005829">
    <property type="term" value="C:cytosol"/>
    <property type="evidence" value="ECO:0007669"/>
    <property type="project" value="TreeGrafter"/>
</dbReference>
<dbReference type="GO" id="GO:0046872">
    <property type="term" value="F:metal ion binding"/>
    <property type="evidence" value="ECO:0007669"/>
    <property type="project" value="UniProtKB-KW"/>
</dbReference>
<dbReference type="SUPFAM" id="SSF51556">
    <property type="entry name" value="Metallo-dependent hydrolases"/>
    <property type="match status" value="1"/>
</dbReference>
<name>A0A9D2ACA2_9BACT</name>
<dbReference type="InterPro" id="IPR032466">
    <property type="entry name" value="Metal_Hydrolase"/>
</dbReference>
<dbReference type="Pfam" id="PF01026">
    <property type="entry name" value="TatD_DNase"/>
    <property type="match status" value="1"/>
</dbReference>
<feature type="binding site" evidence="1">
    <location>
        <position position="129"/>
    </location>
    <ligand>
        <name>a divalent metal cation</name>
        <dbReference type="ChEBI" id="CHEBI:60240"/>
        <label>2</label>
    </ligand>
</feature>
<gene>
    <name evidence="2" type="ORF">H9863_05940</name>
</gene>
<organism evidence="2 3">
    <name type="scientific">Candidatus Odoribacter faecigallinarum</name>
    <dbReference type="NCBI Taxonomy" id="2838706"/>
    <lineage>
        <taxon>Bacteria</taxon>
        <taxon>Pseudomonadati</taxon>
        <taxon>Bacteroidota</taxon>
        <taxon>Bacteroidia</taxon>
        <taxon>Bacteroidales</taxon>
        <taxon>Odoribacteraceae</taxon>
        <taxon>Odoribacter</taxon>
    </lineage>
</organism>
<comment type="caution">
    <text evidence="2">The sequence shown here is derived from an EMBL/GenBank/DDBJ whole genome shotgun (WGS) entry which is preliminary data.</text>
</comment>
<proteinExistence type="predicted"/>
<dbReference type="Proteomes" id="UP000824202">
    <property type="component" value="Unassembled WGS sequence"/>
</dbReference>
<keyword evidence="1" id="KW-0479">Metal-binding</keyword>
<evidence type="ECO:0000313" key="3">
    <source>
        <dbReference type="Proteomes" id="UP000824202"/>
    </source>
</evidence>